<feature type="domain" description="Peptidase S9 prolyl oligopeptidase catalytic" evidence="1">
    <location>
        <begin position="5"/>
        <end position="181"/>
    </location>
</feature>
<dbReference type="RefSeq" id="WP_073183083.1">
    <property type="nucleotide sequence ID" value="NZ_FQXI01000001.1"/>
</dbReference>
<dbReference type="EMBL" id="FQXI01000001">
    <property type="protein sequence ID" value="SHH00457.1"/>
    <property type="molecule type" value="Genomic_DNA"/>
</dbReference>
<dbReference type="SUPFAM" id="SSF53474">
    <property type="entry name" value="alpha/beta-Hydrolases"/>
    <property type="match status" value="1"/>
</dbReference>
<keyword evidence="3" id="KW-1185">Reference proteome</keyword>
<evidence type="ECO:0000313" key="3">
    <source>
        <dbReference type="Proteomes" id="UP000184032"/>
    </source>
</evidence>
<evidence type="ECO:0000259" key="1">
    <source>
        <dbReference type="Pfam" id="PF00326"/>
    </source>
</evidence>
<protein>
    <submittedName>
        <fullName evidence="2">Alpha/beta hydrolase family protein</fullName>
    </submittedName>
</protein>
<dbReference type="Pfam" id="PF00326">
    <property type="entry name" value="Peptidase_S9"/>
    <property type="match status" value="1"/>
</dbReference>
<dbReference type="Proteomes" id="UP000184032">
    <property type="component" value="Unassembled WGS sequence"/>
</dbReference>
<dbReference type="Gene3D" id="3.40.50.1820">
    <property type="entry name" value="alpha/beta hydrolase"/>
    <property type="match status" value="1"/>
</dbReference>
<organism evidence="2 3">
    <name type="scientific">Anaerosphaera aminiphila DSM 21120</name>
    <dbReference type="NCBI Taxonomy" id="1120995"/>
    <lineage>
        <taxon>Bacteria</taxon>
        <taxon>Bacillati</taxon>
        <taxon>Bacillota</taxon>
        <taxon>Tissierellia</taxon>
        <taxon>Tissierellales</taxon>
        <taxon>Peptoniphilaceae</taxon>
        <taxon>Anaerosphaera</taxon>
    </lineage>
</organism>
<sequence>MTKWMDVVAGVDFLKSDSNVSNLPIIVMGTSMGASTALVATGEDSRINGTIAISGYSDFPNVFIDTMKQYYIPKPLRLLEKPFITIYLGLHYGFDKLNYTPINSLEKFNNRPLLLMHSKKDRQVDYYNFIRIKSRAEQLGIDTTTLTRDGYEHFVIQRNLVTTPIEDPEFCSTILNFLNENFSN</sequence>
<accession>A0A1M5PFE6</accession>
<dbReference type="InterPro" id="IPR001375">
    <property type="entry name" value="Peptidase_S9_cat"/>
</dbReference>
<dbReference type="STRING" id="1120995.SAMN02745245_00304"/>
<evidence type="ECO:0000313" key="2">
    <source>
        <dbReference type="EMBL" id="SHH00457.1"/>
    </source>
</evidence>
<dbReference type="GO" id="GO:0008236">
    <property type="term" value="F:serine-type peptidase activity"/>
    <property type="evidence" value="ECO:0007669"/>
    <property type="project" value="InterPro"/>
</dbReference>
<proteinExistence type="predicted"/>
<dbReference type="AlphaFoldDB" id="A0A1M5PFE6"/>
<keyword evidence="2" id="KW-0378">Hydrolase</keyword>
<reference evidence="2 3" key="1">
    <citation type="submission" date="2016-11" db="EMBL/GenBank/DDBJ databases">
        <authorList>
            <person name="Jaros S."/>
            <person name="Januszkiewicz K."/>
            <person name="Wedrychowicz H."/>
        </authorList>
    </citation>
    <scope>NUCLEOTIDE SEQUENCE [LARGE SCALE GENOMIC DNA]</scope>
    <source>
        <strain evidence="2 3">DSM 21120</strain>
    </source>
</reference>
<dbReference type="InterPro" id="IPR029058">
    <property type="entry name" value="AB_hydrolase_fold"/>
</dbReference>
<gene>
    <name evidence="2" type="ORF">SAMN02745245_00304</name>
</gene>
<dbReference type="OrthoDB" id="252464at2"/>
<dbReference type="GO" id="GO:0006508">
    <property type="term" value="P:proteolysis"/>
    <property type="evidence" value="ECO:0007669"/>
    <property type="project" value="InterPro"/>
</dbReference>
<name>A0A1M5PFE6_9FIRM</name>